<proteinExistence type="predicted"/>
<evidence type="ECO:0000256" key="3">
    <source>
        <dbReference type="ARBA" id="ARBA00022737"/>
    </source>
</evidence>
<evidence type="ECO:0000256" key="1">
    <source>
        <dbReference type="ARBA" id="ARBA00022614"/>
    </source>
</evidence>
<evidence type="ECO:0000313" key="6">
    <source>
        <dbReference type="Proteomes" id="UP000515135"/>
    </source>
</evidence>
<dbReference type="RefSeq" id="XP_019644809.1">
    <property type="nucleotide sequence ID" value="XM_019789250.1"/>
</dbReference>
<dbReference type="OrthoDB" id="28057at2759"/>
<dbReference type="InterPro" id="IPR032675">
    <property type="entry name" value="LRR_dom_sf"/>
</dbReference>
<feature type="compositionally biased region" description="Pro residues" evidence="4">
    <location>
        <begin position="493"/>
        <end position="505"/>
    </location>
</feature>
<feature type="domain" description="LRRCT" evidence="5">
    <location>
        <begin position="200"/>
        <end position="252"/>
    </location>
</feature>
<dbReference type="AlphaFoldDB" id="A0A6P5AEQ9"/>
<name>A0A6P5AEQ9_BRABE</name>
<feature type="region of interest" description="Disordered" evidence="4">
    <location>
        <begin position="446"/>
        <end position="505"/>
    </location>
</feature>
<dbReference type="PANTHER" id="PTHR24369:SF212">
    <property type="entry name" value="LEUCINE-RICH REPEAT-CONTAINING PROTEIN 4B-LIKE"/>
    <property type="match status" value="1"/>
</dbReference>
<protein>
    <submittedName>
        <fullName evidence="7">Leucine-rich repeat-containing protein 4B-like</fullName>
    </submittedName>
</protein>
<dbReference type="PANTHER" id="PTHR24369">
    <property type="entry name" value="ANTIGEN BSP, PUTATIVE-RELATED"/>
    <property type="match status" value="1"/>
</dbReference>
<accession>A0A6P5AEQ9</accession>
<reference evidence="7" key="1">
    <citation type="submission" date="2025-08" db="UniProtKB">
        <authorList>
            <consortium name="RefSeq"/>
        </authorList>
    </citation>
    <scope>IDENTIFICATION</scope>
    <source>
        <tissue evidence="7">Gonad</tissue>
    </source>
</reference>
<dbReference type="GeneID" id="109485562"/>
<evidence type="ECO:0000259" key="5">
    <source>
        <dbReference type="SMART" id="SM00082"/>
    </source>
</evidence>
<keyword evidence="3" id="KW-0677">Repeat</keyword>
<feature type="region of interest" description="Disordered" evidence="4">
    <location>
        <begin position="399"/>
        <end position="426"/>
    </location>
</feature>
<dbReference type="InterPro" id="IPR003591">
    <property type="entry name" value="Leu-rich_rpt_typical-subtyp"/>
</dbReference>
<dbReference type="Gene3D" id="3.80.10.10">
    <property type="entry name" value="Ribonuclease Inhibitor"/>
    <property type="match status" value="1"/>
</dbReference>
<dbReference type="KEGG" id="bbel:109485562"/>
<organism evidence="6 7">
    <name type="scientific">Branchiostoma belcheri</name>
    <name type="common">Amphioxus</name>
    <dbReference type="NCBI Taxonomy" id="7741"/>
    <lineage>
        <taxon>Eukaryota</taxon>
        <taxon>Metazoa</taxon>
        <taxon>Chordata</taxon>
        <taxon>Cephalochordata</taxon>
        <taxon>Leptocardii</taxon>
        <taxon>Amphioxiformes</taxon>
        <taxon>Branchiostomatidae</taxon>
        <taxon>Branchiostoma</taxon>
    </lineage>
</organism>
<dbReference type="InterPro" id="IPR050541">
    <property type="entry name" value="LRR_TM_domain-containing"/>
</dbReference>
<sequence>MADLDLSENFIHGVQDRAFSGLNGLKTLNLRGNRIVFVTWNTFTGLASLRELRLGRNPIMCLGTNTFAYLPLLQSLDLGELFHLNAISKGAFSRLSRLLYLNISGSNLTGVPFLGYLHSLEELDISHNAIKAITGNDFQSVSTLRKLLLSNNGLSAIEKDAFDALKFVYKLDLSDNNLRGLHRGVFKRMDSLAKVNLKRNPWKCTCRLTWLAKWLREHIHNESQRVCGACKYPKTLRGQYLCTVPLGNLTCVETPTGGASGSSNVTSDEEEKSRCVPGHVPSSHEVSSNGTTVVKGSFRVRVALSRHRPQGSDPNGSDSVPVVYRCPTENSAETEELTKISGIILPVTPTRKTLGTDSLPEDFDVKMCAKMFGFSIDATKGSPIQGDETKPNAFEHDHEHVDTTKSYSQPTTNSDYASQEDERTSRNTEYIVGATVCFIVLANHTPTTSQPHHDHNPTTPGTPTTSQPHPDYQPTTLRPPANHTPTTIQPHLVPRPPAKHPPPDY</sequence>
<dbReference type="GO" id="GO:0005886">
    <property type="term" value="C:plasma membrane"/>
    <property type="evidence" value="ECO:0007669"/>
    <property type="project" value="TreeGrafter"/>
</dbReference>
<dbReference type="SMART" id="SM00082">
    <property type="entry name" value="LRRCT"/>
    <property type="match status" value="1"/>
</dbReference>
<feature type="compositionally biased region" description="Low complexity" evidence="4">
    <location>
        <begin position="457"/>
        <end position="470"/>
    </location>
</feature>
<keyword evidence="6" id="KW-1185">Reference proteome</keyword>
<dbReference type="InterPro" id="IPR001611">
    <property type="entry name" value="Leu-rich_rpt"/>
</dbReference>
<dbReference type="PROSITE" id="PS51450">
    <property type="entry name" value="LRR"/>
    <property type="match status" value="1"/>
</dbReference>
<evidence type="ECO:0000313" key="7">
    <source>
        <dbReference type="RefSeq" id="XP_019644809.1"/>
    </source>
</evidence>
<evidence type="ECO:0000256" key="2">
    <source>
        <dbReference type="ARBA" id="ARBA00022729"/>
    </source>
</evidence>
<keyword evidence="2" id="KW-0732">Signal</keyword>
<gene>
    <name evidence="7" type="primary">LOC109485562</name>
</gene>
<dbReference type="Proteomes" id="UP000515135">
    <property type="component" value="Unplaced"/>
</dbReference>
<evidence type="ECO:0000256" key="4">
    <source>
        <dbReference type="SAM" id="MobiDB-lite"/>
    </source>
</evidence>
<dbReference type="SMART" id="SM00369">
    <property type="entry name" value="LRR_TYP"/>
    <property type="match status" value="6"/>
</dbReference>
<dbReference type="InterPro" id="IPR000483">
    <property type="entry name" value="Cys-rich_flank_reg_C"/>
</dbReference>
<dbReference type="Pfam" id="PF13855">
    <property type="entry name" value="LRR_8"/>
    <property type="match status" value="3"/>
</dbReference>
<keyword evidence="1" id="KW-0433">Leucine-rich repeat</keyword>
<feature type="region of interest" description="Disordered" evidence="4">
    <location>
        <begin position="257"/>
        <end position="290"/>
    </location>
</feature>
<feature type="compositionally biased region" description="Polar residues" evidence="4">
    <location>
        <begin position="404"/>
        <end position="417"/>
    </location>
</feature>
<dbReference type="SUPFAM" id="SSF52058">
    <property type="entry name" value="L domain-like"/>
    <property type="match status" value="1"/>
</dbReference>